<feature type="region of interest" description="Disordered" evidence="1">
    <location>
        <begin position="188"/>
        <end position="258"/>
    </location>
</feature>
<dbReference type="Proteomes" id="UP000636800">
    <property type="component" value="Chromosome 2"/>
</dbReference>
<comment type="caution">
    <text evidence="2">The sequence shown here is derived from an EMBL/GenBank/DDBJ whole genome shotgun (WGS) entry which is preliminary data.</text>
</comment>
<name>A0A835RIH1_VANPL</name>
<evidence type="ECO:0000313" key="2">
    <source>
        <dbReference type="EMBL" id="KAG0491944.1"/>
    </source>
</evidence>
<feature type="compositionally biased region" description="Polar residues" evidence="1">
    <location>
        <begin position="231"/>
        <end position="247"/>
    </location>
</feature>
<dbReference type="PANTHER" id="PTHR37392">
    <property type="entry name" value="OS09G0556800 PROTEIN"/>
    <property type="match status" value="1"/>
</dbReference>
<reference evidence="2 3" key="1">
    <citation type="journal article" date="2020" name="Nat. Food">
        <title>A phased Vanilla planifolia genome enables genetic improvement of flavour and production.</title>
        <authorList>
            <person name="Hasing T."/>
            <person name="Tang H."/>
            <person name="Brym M."/>
            <person name="Khazi F."/>
            <person name="Huang T."/>
            <person name="Chambers A.H."/>
        </authorList>
    </citation>
    <scope>NUCLEOTIDE SEQUENCE [LARGE SCALE GENOMIC DNA]</scope>
    <source>
        <tissue evidence="2">Leaf</tissue>
    </source>
</reference>
<evidence type="ECO:0000256" key="1">
    <source>
        <dbReference type="SAM" id="MobiDB-lite"/>
    </source>
</evidence>
<dbReference type="OrthoDB" id="2505440at2759"/>
<dbReference type="EMBL" id="JADCNL010000002">
    <property type="protein sequence ID" value="KAG0491944.1"/>
    <property type="molecule type" value="Genomic_DNA"/>
</dbReference>
<keyword evidence="3" id="KW-1185">Reference proteome</keyword>
<evidence type="ECO:0000313" key="3">
    <source>
        <dbReference type="Proteomes" id="UP000636800"/>
    </source>
</evidence>
<proteinExistence type="predicted"/>
<gene>
    <name evidence="2" type="ORF">HPP92_005342</name>
</gene>
<dbReference type="PANTHER" id="PTHR37392:SF1">
    <property type="entry name" value="OS09G0556800 PROTEIN"/>
    <property type="match status" value="1"/>
</dbReference>
<feature type="compositionally biased region" description="Basic and acidic residues" evidence="1">
    <location>
        <begin position="188"/>
        <end position="206"/>
    </location>
</feature>
<accession>A0A835RIH1</accession>
<protein>
    <submittedName>
        <fullName evidence="2">Uncharacterized protein</fullName>
    </submittedName>
</protein>
<dbReference type="AlphaFoldDB" id="A0A835RIH1"/>
<organism evidence="2 3">
    <name type="scientific">Vanilla planifolia</name>
    <name type="common">Vanilla</name>
    <dbReference type="NCBI Taxonomy" id="51239"/>
    <lineage>
        <taxon>Eukaryota</taxon>
        <taxon>Viridiplantae</taxon>
        <taxon>Streptophyta</taxon>
        <taxon>Embryophyta</taxon>
        <taxon>Tracheophyta</taxon>
        <taxon>Spermatophyta</taxon>
        <taxon>Magnoliopsida</taxon>
        <taxon>Liliopsida</taxon>
        <taxon>Asparagales</taxon>
        <taxon>Orchidaceae</taxon>
        <taxon>Vanilloideae</taxon>
        <taxon>Vanilleae</taxon>
        <taxon>Vanilla</taxon>
    </lineage>
</organism>
<sequence length="488" mass="56170">MVNAYNTTYYTSLQDTITNLCKSILPFTSKIRCLTAADKLAKRHSDNLKWQQDSFHSILKLICLYKENIVPEAEVSSFRSHLLETLIVSPAEPDPPTVNRDKLLFLQELFYAKCISLEEYHSSKRPLLQRLAAQGVEINSRDVIVGTPLMNQSEEEWTDIDLNDQEPQKVVEKGKVKTPLKFFWIGKANKEGSNPKEKDGNKENSRRLMPQTSSLFPATNPERAKRKPFSSLLQKAQQDQQDENWNPAQDDDAREEKSLKKQWGFERFKKWKRSSCEDESTKLYLPQGERSDTVIMKHCSLEGSLIGEEADTKKTQKKIHSNEFSSNFYINQGASSNPFLKDSGENIKKELVRIRSELSATHQKFNFSSDQMEAISIKLPADKNDLNKFFPKPWCIAHGDGVLDAVKKEFEDHFGQMEALRTCKHGFEGNWVVFDNDNQKNFQQELFSNVQFSSNELVKAPEAVGDRNENNNPFAEVHNPFWTPNWFN</sequence>